<dbReference type="SUPFAM" id="SSF54928">
    <property type="entry name" value="RNA-binding domain, RBD"/>
    <property type="match status" value="1"/>
</dbReference>
<dbReference type="STRING" id="68775.A0A5C3LYR8"/>
<evidence type="ECO:0000313" key="5">
    <source>
        <dbReference type="EMBL" id="TFK38002.1"/>
    </source>
</evidence>
<name>A0A5C3LYR8_9AGAR</name>
<dbReference type="Gene3D" id="3.30.70.330">
    <property type="match status" value="1"/>
</dbReference>
<proteinExistence type="predicted"/>
<feature type="compositionally biased region" description="Basic residues" evidence="3">
    <location>
        <begin position="211"/>
        <end position="224"/>
    </location>
</feature>
<dbReference type="SMART" id="SM00360">
    <property type="entry name" value="RRM"/>
    <property type="match status" value="1"/>
</dbReference>
<dbReference type="AlphaFoldDB" id="A0A5C3LYR8"/>
<sequence>MQATNFRPNHAYAKYSNVHGAKRALVGPPRQVPPAWRTQAPVAAPMGAAGKGRIQVETGSKIFLSRLPVDVGEKEVEELFKKTIGPLKESFLIYNSQGRSKGMAVVVFQRPSDAALAKTKYDGKIVDGRRPIRIEIITDGPAAEVAPVLPQTPSLLNRMGVQVGNGIIAGTAKTTAPTSNPIRFGPPDAARRPKPAAPTSINVTPATVPPRRVRTKKGPKRLKKLQQQQQQQPKKKPLTRDDLDKEMDDYLAAAPRP</sequence>
<dbReference type="GO" id="GO:0006406">
    <property type="term" value="P:mRNA export from nucleus"/>
    <property type="evidence" value="ECO:0007669"/>
    <property type="project" value="TreeGrafter"/>
</dbReference>
<dbReference type="OrthoDB" id="346839at2759"/>
<organism evidence="5 6">
    <name type="scientific">Crucibulum laeve</name>
    <dbReference type="NCBI Taxonomy" id="68775"/>
    <lineage>
        <taxon>Eukaryota</taxon>
        <taxon>Fungi</taxon>
        <taxon>Dikarya</taxon>
        <taxon>Basidiomycota</taxon>
        <taxon>Agaricomycotina</taxon>
        <taxon>Agaricomycetes</taxon>
        <taxon>Agaricomycetidae</taxon>
        <taxon>Agaricales</taxon>
        <taxon>Agaricineae</taxon>
        <taxon>Nidulariaceae</taxon>
        <taxon>Crucibulum</taxon>
    </lineage>
</organism>
<dbReference type="InterPro" id="IPR035979">
    <property type="entry name" value="RBD_domain_sf"/>
</dbReference>
<evidence type="ECO:0000313" key="6">
    <source>
        <dbReference type="Proteomes" id="UP000308652"/>
    </source>
</evidence>
<dbReference type="InterPro" id="IPR025715">
    <property type="entry name" value="FoP_C"/>
</dbReference>
<dbReference type="PROSITE" id="PS50102">
    <property type="entry name" value="RRM"/>
    <property type="match status" value="1"/>
</dbReference>
<dbReference type="Pfam" id="PF00076">
    <property type="entry name" value="RRM_1"/>
    <property type="match status" value="1"/>
</dbReference>
<keyword evidence="1 2" id="KW-0694">RNA-binding</keyword>
<dbReference type="PANTHER" id="PTHR19965">
    <property type="entry name" value="RNA AND EXPORT FACTOR BINDING PROTEIN"/>
    <property type="match status" value="1"/>
</dbReference>
<dbReference type="PANTHER" id="PTHR19965:SF35">
    <property type="entry name" value="RNA ANNEALING PROTEIN YRA1"/>
    <property type="match status" value="1"/>
</dbReference>
<feature type="region of interest" description="Disordered" evidence="3">
    <location>
        <begin position="171"/>
        <end position="257"/>
    </location>
</feature>
<evidence type="ECO:0000256" key="1">
    <source>
        <dbReference type="ARBA" id="ARBA00022884"/>
    </source>
</evidence>
<accession>A0A5C3LYR8</accession>
<feature type="compositionally biased region" description="Polar residues" evidence="3">
    <location>
        <begin position="172"/>
        <end position="181"/>
    </location>
</feature>
<keyword evidence="6" id="KW-1185">Reference proteome</keyword>
<protein>
    <recommendedName>
        <fullName evidence="4">RRM domain-containing protein</fullName>
    </recommendedName>
</protein>
<dbReference type="InterPro" id="IPR051229">
    <property type="entry name" value="ALYREF_mRNA_export"/>
</dbReference>
<dbReference type="Proteomes" id="UP000308652">
    <property type="component" value="Unassembled WGS sequence"/>
</dbReference>
<evidence type="ECO:0000256" key="2">
    <source>
        <dbReference type="PROSITE-ProRule" id="PRU00176"/>
    </source>
</evidence>
<evidence type="ECO:0000256" key="3">
    <source>
        <dbReference type="SAM" id="MobiDB-lite"/>
    </source>
</evidence>
<dbReference type="InterPro" id="IPR000504">
    <property type="entry name" value="RRM_dom"/>
</dbReference>
<dbReference type="InterPro" id="IPR012677">
    <property type="entry name" value="Nucleotide-bd_a/b_plait_sf"/>
</dbReference>
<dbReference type="EMBL" id="ML213605">
    <property type="protein sequence ID" value="TFK38002.1"/>
    <property type="molecule type" value="Genomic_DNA"/>
</dbReference>
<reference evidence="5 6" key="1">
    <citation type="journal article" date="2019" name="Nat. Ecol. Evol.">
        <title>Megaphylogeny resolves global patterns of mushroom evolution.</title>
        <authorList>
            <person name="Varga T."/>
            <person name="Krizsan K."/>
            <person name="Foldi C."/>
            <person name="Dima B."/>
            <person name="Sanchez-Garcia M."/>
            <person name="Sanchez-Ramirez S."/>
            <person name="Szollosi G.J."/>
            <person name="Szarkandi J.G."/>
            <person name="Papp V."/>
            <person name="Albert L."/>
            <person name="Andreopoulos W."/>
            <person name="Angelini C."/>
            <person name="Antonin V."/>
            <person name="Barry K.W."/>
            <person name="Bougher N.L."/>
            <person name="Buchanan P."/>
            <person name="Buyck B."/>
            <person name="Bense V."/>
            <person name="Catcheside P."/>
            <person name="Chovatia M."/>
            <person name="Cooper J."/>
            <person name="Damon W."/>
            <person name="Desjardin D."/>
            <person name="Finy P."/>
            <person name="Geml J."/>
            <person name="Haridas S."/>
            <person name="Hughes K."/>
            <person name="Justo A."/>
            <person name="Karasinski D."/>
            <person name="Kautmanova I."/>
            <person name="Kiss B."/>
            <person name="Kocsube S."/>
            <person name="Kotiranta H."/>
            <person name="LaButti K.M."/>
            <person name="Lechner B.E."/>
            <person name="Liimatainen K."/>
            <person name="Lipzen A."/>
            <person name="Lukacs Z."/>
            <person name="Mihaltcheva S."/>
            <person name="Morgado L.N."/>
            <person name="Niskanen T."/>
            <person name="Noordeloos M.E."/>
            <person name="Ohm R.A."/>
            <person name="Ortiz-Santana B."/>
            <person name="Ovrebo C."/>
            <person name="Racz N."/>
            <person name="Riley R."/>
            <person name="Savchenko A."/>
            <person name="Shiryaev A."/>
            <person name="Soop K."/>
            <person name="Spirin V."/>
            <person name="Szebenyi C."/>
            <person name="Tomsovsky M."/>
            <person name="Tulloss R.E."/>
            <person name="Uehling J."/>
            <person name="Grigoriev I.V."/>
            <person name="Vagvolgyi C."/>
            <person name="Papp T."/>
            <person name="Martin F.M."/>
            <person name="Miettinen O."/>
            <person name="Hibbett D.S."/>
            <person name="Nagy L.G."/>
        </authorList>
    </citation>
    <scope>NUCLEOTIDE SEQUENCE [LARGE SCALE GENOMIC DNA]</scope>
    <source>
        <strain evidence="5 6">CBS 166.37</strain>
    </source>
</reference>
<dbReference type="GO" id="GO:0005634">
    <property type="term" value="C:nucleus"/>
    <property type="evidence" value="ECO:0007669"/>
    <property type="project" value="TreeGrafter"/>
</dbReference>
<dbReference type="Pfam" id="PF13865">
    <property type="entry name" value="FoP_duplication"/>
    <property type="match status" value="1"/>
</dbReference>
<evidence type="ECO:0000259" key="4">
    <source>
        <dbReference type="PROSITE" id="PS50102"/>
    </source>
</evidence>
<dbReference type="GO" id="GO:0003729">
    <property type="term" value="F:mRNA binding"/>
    <property type="evidence" value="ECO:0007669"/>
    <property type="project" value="TreeGrafter"/>
</dbReference>
<feature type="domain" description="RRM" evidence="4">
    <location>
        <begin position="60"/>
        <end position="139"/>
    </location>
</feature>
<gene>
    <name evidence="5" type="ORF">BDQ12DRAFT_606703</name>
</gene>